<keyword evidence="2" id="KW-0547">Nucleotide-binding</keyword>
<organism evidence="6">
    <name type="scientific">Candidatus Caldatribacterium saccharofermentans</name>
    <dbReference type="NCBI Taxonomy" id="1454753"/>
    <lineage>
        <taxon>Bacteria</taxon>
        <taxon>Pseudomonadati</taxon>
        <taxon>Atribacterota</taxon>
        <taxon>Atribacteria</taxon>
        <taxon>Atribacterales</taxon>
        <taxon>Candidatus Caldatribacteriaceae</taxon>
        <taxon>Candidatus Caldatribacterium</taxon>
    </lineage>
</organism>
<dbReference type="Pfam" id="PF13537">
    <property type="entry name" value="GATase_7"/>
    <property type="match status" value="1"/>
</dbReference>
<sequence length="462" mass="52211">MSAIAGAKGHSRFYDASQKMLRSLAHRGGDELRQVASDGVFMQMSFRKIERFLAPFADRNAAVWDGIPPAEISAQALSRWPSPFVIAAIQDGDLFIARDPLGVKPLYYGQIDGALVFASEVKALLSVTDDVHEFPPGHFYTAQQGFQPFTHIQAGDFLDDDADTIVSELRKRLEQAIQRWLVTDTVGVWLSGGVDSSVIATLLRPRVRKLHSFVIGLPNATDLEYGQIMANLLQTEHHAHIISLDDVLAVLPDVIYALESFDALLVRSSVTHYLISKVASEYVELIFTGEGGDELFAGYDYMKDYPLEQLPVILEQAVRSLHNTAFQRVDRCAGAHGLIPCFPFADMDVVEYALRIPAGYKLYQRSGKRIEKWILRRVVEQDVPEKVLWRPKTKFWQGTGLQQFIGDYADSRVSDRDFERERRLPNGWILASKEELMYYRIFSEFFGKVSNLDWMGRTQIPG</sequence>
<dbReference type="InterPro" id="IPR014729">
    <property type="entry name" value="Rossmann-like_a/b/a_fold"/>
</dbReference>
<accession>A0A7V4TI70</accession>
<dbReference type="Gene3D" id="3.60.20.10">
    <property type="entry name" value="Glutamine Phosphoribosylpyrophosphate, subunit 1, domain 1"/>
    <property type="match status" value="1"/>
</dbReference>
<dbReference type="InterPro" id="IPR017932">
    <property type="entry name" value="GATase_2_dom"/>
</dbReference>
<dbReference type="SUPFAM" id="SSF56235">
    <property type="entry name" value="N-terminal nucleophile aminohydrolases (Ntn hydrolases)"/>
    <property type="match status" value="1"/>
</dbReference>
<name>A0A7V4TI70_9BACT</name>
<dbReference type="GO" id="GO:0004066">
    <property type="term" value="F:asparagine synthase (glutamine-hydrolyzing) activity"/>
    <property type="evidence" value="ECO:0007669"/>
    <property type="project" value="UniProtKB-EC"/>
</dbReference>
<dbReference type="CDD" id="cd01991">
    <property type="entry name" value="Asn_synthase_B_C"/>
    <property type="match status" value="1"/>
</dbReference>
<dbReference type="GO" id="GO:0005524">
    <property type="term" value="F:ATP binding"/>
    <property type="evidence" value="ECO:0007669"/>
    <property type="project" value="UniProtKB-KW"/>
</dbReference>
<dbReference type="PROSITE" id="PS51278">
    <property type="entry name" value="GATASE_TYPE_2"/>
    <property type="match status" value="1"/>
</dbReference>
<dbReference type="PANTHER" id="PTHR11772">
    <property type="entry name" value="ASPARAGINE SYNTHETASE"/>
    <property type="match status" value="1"/>
</dbReference>
<dbReference type="InterPro" id="IPR050795">
    <property type="entry name" value="Asn_Synthetase"/>
</dbReference>
<dbReference type="InterPro" id="IPR001962">
    <property type="entry name" value="Asn_synthase"/>
</dbReference>
<dbReference type="PANTHER" id="PTHR11772:SF2">
    <property type="entry name" value="ASPARAGINE SYNTHETASE [GLUTAMINE-HYDROLYZING]"/>
    <property type="match status" value="1"/>
</dbReference>
<keyword evidence="1" id="KW-0436">Ligase</keyword>
<evidence type="ECO:0000256" key="4">
    <source>
        <dbReference type="PIRSR" id="PIRSR001589-3"/>
    </source>
</evidence>
<dbReference type="Gene3D" id="3.40.50.620">
    <property type="entry name" value="HUPs"/>
    <property type="match status" value="1"/>
</dbReference>
<comment type="caution">
    <text evidence="6">The sequence shown here is derived from an EMBL/GenBank/DDBJ whole genome shotgun (WGS) entry which is preliminary data.</text>
</comment>
<dbReference type="GO" id="GO:0005829">
    <property type="term" value="C:cytosol"/>
    <property type="evidence" value="ECO:0007669"/>
    <property type="project" value="TreeGrafter"/>
</dbReference>
<dbReference type="GO" id="GO:0006529">
    <property type="term" value="P:asparagine biosynthetic process"/>
    <property type="evidence" value="ECO:0007669"/>
    <property type="project" value="UniProtKB-KW"/>
</dbReference>
<protein>
    <submittedName>
        <fullName evidence="6">Asparagine synthase</fullName>
    </submittedName>
</protein>
<evidence type="ECO:0000259" key="5">
    <source>
        <dbReference type="PROSITE" id="PS51278"/>
    </source>
</evidence>
<feature type="domain" description="Glutamine amidotransferase type-2" evidence="5">
    <location>
        <begin position="1"/>
        <end position="145"/>
    </location>
</feature>
<dbReference type="Pfam" id="PF00733">
    <property type="entry name" value="Asn_synthase"/>
    <property type="match status" value="2"/>
</dbReference>
<evidence type="ECO:0000256" key="2">
    <source>
        <dbReference type="ARBA" id="ARBA00022741"/>
    </source>
</evidence>
<proteinExistence type="predicted"/>
<dbReference type="EMBL" id="DTIY01000061">
    <property type="protein sequence ID" value="HGY39729.1"/>
    <property type="molecule type" value="Genomic_DNA"/>
</dbReference>
<evidence type="ECO:0000313" key="6">
    <source>
        <dbReference type="EMBL" id="HGY39729.1"/>
    </source>
</evidence>
<keyword evidence="3" id="KW-0067">ATP-binding</keyword>
<evidence type="ECO:0000256" key="3">
    <source>
        <dbReference type="ARBA" id="ARBA00022840"/>
    </source>
</evidence>
<feature type="site" description="Important for beta-aspartyl-AMP intermediate formation" evidence="4">
    <location>
        <position position="290"/>
    </location>
</feature>
<evidence type="ECO:0000256" key="1">
    <source>
        <dbReference type="ARBA" id="ARBA00022598"/>
    </source>
</evidence>
<gene>
    <name evidence="6" type="ORF">ENW11_07995</name>
</gene>
<dbReference type="InterPro" id="IPR029055">
    <property type="entry name" value="Ntn_hydrolases_N"/>
</dbReference>
<dbReference type="AlphaFoldDB" id="A0A7V4TI70"/>
<reference evidence="6" key="1">
    <citation type="journal article" date="2020" name="mSystems">
        <title>Genome- and Community-Level Interaction Insights into Carbon Utilization and Element Cycling Functions of Hydrothermarchaeota in Hydrothermal Sediment.</title>
        <authorList>
            <person name="Zhou Z."/>
            <person name="Liu Y."/>
            <person name="Xu W."/>
            <person name="Pan J."/>
            <person name="Luo Z.H."/>
            <person name="Li M."/>
        </authorList>
    </citation>
    <scope>NUCLEOTIDE SEQUENCE [LARGE SCALE GENOMIC DNA]</scope>
    <source>
        <strain evidence="6">SpSt-82</strain>
    </source>
</reference>
<dbReference type="SUPFAM" id="SSF52402">
    <property type="entry name" value="Adenine nucleotide alpha hydrolases-like"/>
    <property type="match status" value="1"/>
</dbReference>